<reference evidence="2 3" key="1">
    <citation type="submission" date="2019-12" db="EMBL/GenBank/DDBJ databases">
        <title>Nitratireductor arenosus sp. nov., Isolated from sea sand, Jeju island, South Korea.</title>
        <authorList>
            <person name="Kim W."/>
        </authorList>
    </citation>
    <scope>NUCLEOTIDE SEQUENCE [LARGE SCALE GENOMIC DNA]</scope>
    <source>
        <strain evidence="2 3">CAU 1489</strain>
    </source>
</reference>
<dbReference type="EMBL" id="WPHG01000008">
    <property type="protein sequence ID" value="MVA99881.1"/>
    <property type="molecule type" value="Genomic_DNA"/>
</dbReference>
<dbReference type="Proteomes" id="UP000463224">
    <property type="component" value="Unassembled WGS sequence"/>
</dbReference>
<dbReference type="RefSeq" id="WP_156715536.1">
    <property type="nucleotide sequence ID" value="NZ_WPHG01000008.1"/>
</dbReference>
<accession>A0A844QPY0</accession>
<dbReference type="AlphaFoldDB" id="A0A844QPY0"/>
<feature type="region of interest" description="Disordered" evidence="1">
    <location>
        <begin position="24"/>
        <end position="64"/>
    </location>
</feature>
<feature type="compositionally biased region" description="Basic and acidic residues" evidence="1">
    <location>
        <begin position="24"/>
        <end position="33"/>
    </location>
</feature>
<sequence>MKLAMRLTLDGLVRVLRNRAHARADERVKQDHARRLRAASGKKAAGAPDPRMPQAGGAHGGRSD</sequence>
<protein>
    <submittedName>
        <fullName evidence="2">Uncharacterized protein</fullName>
    </submittedName>
</protein>
<name>A0A844QPY0_9HYPH</name>
<evidence type="ECO:0000313" key="3">
    <source>
        <dbReference type="Proteomes" id="UP000463224"/>
    </source>
</evidence>
<proteinExistence type="predicted"/>
<keyword evidence="3" id="KW-1185">Reference proteome</keyword>
<comment type="caution">
    <text evidence="2">The sequence shown here is derived from an EMBL/GenBank/DDBJ whole genome shotgun (WGS) entry which is preliminary data.</text>
</comment>
<gene>
    <name evidence="2" type="ORF">GN330_21750</name>
</gene>
<evidence type="ECO:0000313" key="2">
    <source>
        <dbReference type="EMBL" id="MVA99881.1"/>
    </source>
</evidence>
<evidence type="ECO:0000256" key="1">
    <source>
        <dbReference type="SAM" id="MobiDB-lite"/>
    </source>
</evidence>
<organism evidence="2 3">
    <name type="scientific">Nitratireductor arenosus</name>
    <dbReference type="NCBI Taxonomy" id="2682096"/>
    <lineage>
        <taxon>Bacteria</taxon>
        <taxon>Pseudomonadati</taxon>
        <taxon>Pseudomonadota</taxon>
        <taxon>Alphaproteobacteria</taxon>
        <taxon>Hyphomicrobiales</taxon>
        <taxon>Phyllobacteriaceae</taxon>
        <taxon>Nitratireductor</taxon>
    </lineage>
</organism>